<dbReference type="Proteomes" id="UP000515291">
    <property type="component" value="Chromosome"/>
</dbReference>
<feature type="region of interest" description="Disordered" evidence="1">
    <location>
        <begin position="200"/>
        <end position="224"/>
    </location>
</feature>
<gene>
    <name evidence="3" type="ORF">HB776_03365</name>
</gene>
<dbReference type="SUPFAM" id="SSF52540">
    <property type="entry name" value="P-loop containing nucleoside triphosphate hydrolases"/>
    <property type="match status" value="1"/>
</dbReference>
<evidence type="ECO:0000313" key="4">
    <source>
        <dbReference type="Proteomes" id="UP000515291"/>
    </source>
</evidence>
<dbReference type="GO" id="GO:0004252">
    <property type="term" value="F:serine-type endopeptidase activity"/>
    <property type="evidence" value="ECO:0007669"/>
    <property type="project" value="InterPro"/>
</dbReference>
<dbReference type="SMART" id="SM00382">
    <property type="entry name" value="AAA"/>
    <property type="match status" value="1"/>
</dbReference>
<dbReference type="AlphaFoldDB" id="A0A7G6U8E5"/>
<dbReference type="EMBL" id="CP050292">
    <property type="protein sequence ID" value="QND75277.1"/>
    <property type="molecule type" value="Genomic_DNA"/>
</dbReference>
<accession>A0A7G6U8E5</accession>
<protein>
    <submittedName>
        <fullName evidence="3">AAA family ATPase</fullName>
    </submittedName>
</protein>
<proteinExistence type="predicted"/>
<dbReference type="GO" id="GO:0016887">
    <property type="term" value="F:ATP hydrolysis activity"/>
    <property type="evidence" value="ECO:0007669"/>
    <property type="project" value="InterPro"/>
</dbReference>
<dbReference type="PANTHER" id="PTHR43718">
    <property type="entry name" value="LON PROTEASE"/>
    <property type="match status" value="1"/>
</dbReference>
<reference evidence="4" key="1">
    <citation type="journal article" date="2020" name="Mol. Plant Microbe">
        <title>Rhizobial microsymbionts of the narrowly endemic Oxytropis species growing in Kamchatka are characterized by significant genetic diversity and possess a set of genes that are associated with T3SS and T6SS secretion systems and can affect the development of symbiosis.</title>
        <authorList>
            <person name="Safronova V."/>
            <person name="Guro P."/>
            <person name="Sazanova A."/>
            <person name="Kuznetsova I."/>
            <person name="Belimov A."/>
            <person name="Yakubov V."/>
            <person name="Chirak E."/>
            <person name="Afonin A."/>
            <person name="Gogolev Y."/>
            <person name="Andronov E."/>
            <person name="Tikhonovich I."/>
        </authorList>
    </citation>
    <scope>NUCLEOTIDE SEQUENCE [LARGE SCALE GENOMIC DNA]</scope>
    <source>
        <strain evidence="4">581</strain>
    </source>
</reference>
<dbReference type="InterPro" id="IPR003593">
    <property type="entry name" value="AAA+_ATPase"/>
</dbReference>
<dbReference type="KEGG" id="trb:HB776_03365"/>
<dbReference type="GO" id="GO:0006515">
    <property type="term" value="P:protein quality control for misfolded or incompletely synthesized proteins"/>
    <property type="evidence" value="ECO:0007669"/>
    <property type="project" value="TreeGrafter"/>
</dbReference>
<dbReference type="PANTHER" id="PTHR43718:SF2">
    <property type="entry name" value="LON PROTEASE HOMOLOG, MITOCHONDRIAL"/>
    <property type="match status" value="1"/>
</dbReference>
<dbReference type="Gene3D" id="3.40.50.300">
    <property type="entry name" value="P-loop containing nucleotide triphosphate hydrolases"/>
    <property type="match status" value="1"/>
</dbReference>
<dbReference type="GO" id="GO:0003697">
    <property type="term" value="F:single-stranded DNA binding"/>
    <property type="evidence" value="ECO:0007669"/>
    <property type="project" value="TreeGrafter"/>
</dbReference>
<dbReference type="GO" id="GO:0004176">
    <property type="term" value="F:ATP-dependent peptidase activity"/>
    <property type="evidence" value="ECO:0007669"/>
    <property type="project" value="InterPro"/>
</dbReference>
<dbReference type="Pfam" id="PF00004">
    <property type="entry name" value="AAA"/>
    <property type="match status" value="1"/>
</dbReference>
<evidence type="ECO:0000256" key="1">
    <source>
        <dbReference type="SAM" id="MobiDB-lite"/>
    </source>
</evidence>
<dbReference type="InterPro" id="IPR027417">
    <property type="entry name" value="P-loop_NTPase"/>
</dbReference>
<evidence type="ECO:0000313" key="3">
    <source>
        <dbReference type="EMBL" id="QND75277.1"/>
    </source>
</evidence>
<dbReference type="GO" id="GO:0005524">
    <property type="term" value="F:ATP binding"/>
    <property type="evidence" value="ECO:0007669"/>
    <property type="project" value="InterPro"/>
</dbReference>
<organism evidence="3 4">
    <name type="scientific">Tardiphaga robiniae</name>
    <dbReference type="NCBI Taxonomy" id="943830"/>
    <lineage>
        <taxon>Bacteria</taxon>
        <taxon>Pseudomonadati</taxon>
        <taxon>Pseudomonadota</taxon>
        <taxon>Alphaproteobacteria</taxon>
        <taxon>Hyphomicrobiales</taxon>
        <taxon>Nitrobacteraceae</taxon>
        <taxon>Tardiphaga</taxon>
    </lineage>
</organism>
<sequence length="518" mass="56578">MQSVLDPALVAEGAAADSADDQRKRLEGLPRILRYALLAQNRFDRDVAFRLVAEIDAICPDLAQTAAWADVVNEDTGLPLAAELDRLAVVRDLPLLRTLGDCARMLSLTLPCDGESFEAFRRVGRAMILAFDQVASTVDDQQRFELEQLIYGWAACPVAAPFDSAGGSRPAVTSATDLGYQMARYRIRGAKIDTARRVREDIERQQEAATPPEPPGLSGSDPTSSCAIVEPVAHHHVVVGSIDDAAIKIHKFIQPFRKILNTALPLVETPALGQVRNTLAAEFPYAIDVIDFALADLIGRPTAHFRPFLLVGDAGAGKSHFARRLGEVLGLTIWRTDAAQSDGNSFAGTDRRWHSAKPCHPLLAIARGGNANPMVLIDEIEKAGTRSDYGRLWDCLLGLLEPETSARYPDPALQITLDLSHVSYVATANTADPIPSPLRDRFRIVSFPKPTRADLDALLPGLIRSIAGDRGLDSRWTAPVDADEQAAIARAWRGGSVRRLRRILEAILRTRDQSARRH</sequence>
<dbReference type="InterPro" id="IPR003959">
    <property type="entry name" value="ATPase_AAA_core"/>
</dbReference>
<name>A0A7G6U8E5_9BRAD</name>
<dbReference type="InterPro" id="IPR027065">
    <property type="entry name" value="Lon_Prtase"/>
</dbReference>
<dbReference type="GO" id="GO:0007005">
    <property type="term" value="P:mitochondrion organization"/>
    <property type="evidence" value="ECO:0007669"/>
    <property type="project" value="TreeGrafter"/>
</dbReference>
<feature type="domain" description="AAA+ ATPase" evidence="2">
    <location>
        <begin position="304"/>
        <end position="452"/>
    </location>
</feature>
<evidence type="ECO:0000259" key="2">
    <source>
        <dbReference type="SMART" id="SM00382"/>
    </source>
</evidence>
<dbReference type="GO" id="GO:0051131">
    <property type="term" value="P:chaperone-mediated protein complex assembly"/>
    <property type="evidence" value="ECO:0007669"/>
    <property type="project" value="TreeGrafter"/>
</dbReference>